<dbReference type="Gene3D" id="1.10.490.10">
    <property type="entry name" value="Globins"/>
    <property type="match status" value="1"/>
</dbReference>
<organism evidence="2 3">
    <name type="scientific">Gnathostoma spinigerum</name>
    <dbReference type="NCBI Taxonomy" id="75299"/>
    <lineage>
        <taxon>Eukaryota</taxon>
        <taxon>Metazoa</taxon>
        <taxon>Ecdysozoa</taxon>
        <taxon>Nematoda</taxon>
        <taxon>Chromadorea</taxon>
        <taxon>Rhabditida</taxon>
        <taxon>Spirurina</taxon>
        <taxon>Gnathostomatomorpha</taxon>
        <taxon>Gnathostomatoidea</taxon>
        <taxon>Gnathostomatidae</taxon>
        <taxon>Gnathostoma</taxon>
    </lineage>
</organism>
<dbReference type="AlphaFoldDB" id="A0ABD6F2L2"/>
<feature type="region of interest" description="Disordered" evidence="1">
    <location>
        <begin position="138"/>
        <end position="179"/>
    </location>
</feature>
<evidence type="ECO:0000313" key="2">
    <source>
        <dbReference type="EMBL" id="MFH4983310.1"/>
    </source>
</evidence>
<evidence type="ECO:0000256" key="1">
    <source>
        <dbReference type="SAM" id="MobiDB-lite"/>
    </source>
</evidence>
<dbReference type="InterPro" id="IPR009050">
    <property type="entry name" value="Globin-like_sf"/>
</dbReference>
<proteinExistence type="predicted"/>
<name>A0ABD6F2L2_9BILA</name>
<accession>A0ABD6F2L2</accession>
<dbReference type="Proteomes" id="UP001608902">
    <property type="component" value="Unassembled WGS sequence"/>
</dbReference>
<dbReference type="InterPro" id="IPR044399">
    <property type="entry name" value="Mb-like_M"/>
</dbReference>
<protein>
    <recommendedName>
        <fullName evidence="4">Globin</fullName>
    </recommendedName>
</protein>
<dbReference type="CDD" id="cd01040">
    <property type="entry name" value="Mb-like"/>
    <property type="match status" value="1"/>
</dbReference>
<dbReference type="EMBL" id="JBGFUD010011802">
    <property type="protein sequence ID" value="MFH4983310.1"/>
    <property type="molecule type" value="Genomic_DNA"/>
</dbReference>
<evidence type="ECO:0008006" key="4">
    <source>
        <dbReference type="Google" id="ProtNLM"/>
    </source>
</evidence>
<gene>
    <name evidence="2" type="ORF">AB6A40_010019</name>
</gene>
<dbReference type="InterPro" id="IPR012292">
    <property type="entry name" value="Globin/Proto"/>
</dbReference>
<keyword evidence="3" id="KW-1185">Reference proteome</keyword>
<comment type="caution">
    <text evidence="2">The sequence shown here is derived from an EMBL/GenBank/DDBJ whole genome shotgun (WGS) entry which is preliminary data.</text>
</comment>
<evidence type="ECO:0000313" key="3">
    <source>
        <dbReference type="Proteomes" id="UP001608902"/>
    </source>
</evidence>
<reference evidence="2 3" key="1">
    <citation type="submission" date="2024-08" db="EMBL/GenBank/DDBJ databases">
        <title>Gnathostoma spinigerum genome.</title>
        <authorList>
            <person name="Gonzalez-Bertolin B."/>
            <person name="Monzon S."/>
            <person name="Zaballos A."/>
            <person name="Jimenez P."/>
            <person name="Dekumyoy P."/>
            <person name="Varona S."/>
            <person name="Cuesta I."/>
            <person name="Sumanam S."/>
            <person name="Adisakwattana P."/>
            <person name="Gasser R.B."/>
            <person name="Hernandez-Gonzalez A."/>
            <person name="Young N.D."/>
            <person name="Perteguer M.J."/>
        </authorList>
    </citation>
    <scope>NUCLEOTIDE SEQUENCE [LARGE SCALE GENOMIC DNA]</scope>
    <source>
        <strain evidence="2">AL3</strain>
        <tissue evidence="2">Liver</tissue>
    </source>
</reference>
<dbReference type="SUPFAM" id="SSF46458">
    <property type="entry name" value="Globin-like"/>
    <property type="match status" value="1"/>
</dbReference>
<sequence>MDQAKADIAVRIVQRMAHARDDFAQFCANLTKEQWQDIVDSLKNFLNDVVKNLNSTDKISQISHRFGMHQVPKRNFGFKADFFSLMANALTTECVFLDAAAHQPTEAIEAWAELVGLMFTNVRDGYYEQVRQLRRASQNPCSPSASVGEPTFNENGYTSPKRIVPVRQGNRQRTSVEEG</sequence>